<protein>
    <submittedName>
        <fullName evidence="1">Uncharacterized protein</fullName>
    </submittedName>
</protein>
<name>A0A0F9BMC7_9ZZZZ</name>
<dbReference type="AlphaFoldDB" id="A0A0F9BMC7"/>
<accession>A0A0F9BMC7</accession>
<evidence type="ECO:0000313" key="1">
    <source>
        <dbReference type="EMBL" id="KKL22975.1"/>
    </source>
</evidence>
<dbReference type="EMBL" id="LAZR01037144">
    <property type="protein sequence ID" value="KKL22975.1"/>
    <property type="molecule type" value="Genomic_DNA"/>
</dbReference>
<reference evidence="1" key="1">
    <citation type="journal article" date="2015" name="Nature">
        <title>Complex archaea that bridge the gap between prokaryotes and eukaryotes.</title>
        <authorList>
            <person name="Spang A."/>
            <person name="Saw J.H."/>
            <person name="Jorgensen S.L."/>
            <person name="Zaremba-Niedzwiedzka K."/>
            <person name="Martijn J."/>
            <person name="Lind A.E."/>
            <person name="van Eijk R."/>
            <person name="Schleper C."/>
            <person name="Guy L."/>
            <person name="Ettema T.J."/>
        </authorList>
    </citation>
    <scope>NUCLEOTIDE SEQUENCE</scope>
</reference>
<sequence length="73" mass="8571">MEIIYDGFLGVELLYLRIPTIVCANGVFSLIKGGNYIIKIKQEFFYYLDNFEKSIEGFHRNSKDRMKEIIVIC</sequence>
<proteinExistence type="predicted"/>
<organism evidence="1">
    <name type="scientific">marine sediment metagenome</name>
    <dbReference type="NCBI Taxonomy" id="412755"/>
    <lineage>
        <taxon>unclassified sequences</taxon>
        <taxon>metagenomes</taxon>
        <taxon>ecological metagenomes</taxon>
    </lineage>
</organism>
<comment type="caution">
    <text evidence="1">The sequence shown here is derived from an EMBL/GenBank/DDBJ whole genome shotgun (WGS) entry which is preliminary data.</text>
</comment>
<gene>
    <name evidence="1" type="ORF">LCGC14_2430030</name>
</gene>